<comment type="caution">
    <text evidence="1">The sequence shown here is derived from an EMBL/GenBank/DDBJ whole genome shotgun (WGS) entry which is preliminary data.</text>
</comment>
<organism evidence="1 2">
    <name type="scientific">Streblomastix strix</name>
    <dbReference type="NCBI Taxonomy" id="222440"/>
    <lineage>
        <taxon>Eukaryota</taxon>
        <taxon>Metamonada</taxon>
        <taxon>Preaxostyla</taxon>
        <taxon>Oxymonadida</taxon>
        <taxon>Streblomastigidae</taxon>
        <taxon>Streblomastix</taxon>
    </lineage>
</organism>
<gene>
    <name evidence="1" type="ORF">EZS28_045327</name>
</gene>
<name>A0A5J4TKW7_9EUKA</name>
<dbReference type="EMBL" id="SNRW01028844">
    <property type="protein sequence ID" value="KAA6359146.1"/>
    <property type="molecule type" value="Genomic_DNA"/>
</dbReference>
<feature type="non-terminal residue" evidence="1">
    <location>
        <position position="74"/>
    </location>
</feature>
<evidence type="ECO:0000313" key="2">
    <source>
        <dbReference type="Proteomes" id="UP000324800"/>
    </source>
</evidence>
<reference evidence="1 2" key="1">
    <citation type="submission" date="2019-03" db="EMBL/GenBank/DDBJ databases">
        <title>Single cell metagenomics reveals metabolic interactions within the superorganism composed of flagellate Streblomastix strix and complex community of Bacteroidetes bacteria on its surface.</title>
        <authorList>
            <person name="Treitli S.C."/>
            <person name="Kolisko M."/>
            <person name="Husnik F."/>
            <person name="Keeling P."/>
            <person name="Hampl V."/>
        </authorList>
    </citation>
    <scope>NUCLEOTIDE SEQUENCE [LARGE SCALE GENOMIC DNA]</scope>
    <source>
        <strain evidence="1">ST1C</strain>
    </source>
</reference>
<protein>
    <submittedName>
        <fullName evidence="1">Uncharacterized protein</fullName>
    </submittedName>
</protein>
<proteinExistence type="predicted"/>
<dbReference type="Proteomes" id="UP000324800">
    <property type="component" value="Unassembled WGS sequence"/>
</dbReference>
<accession>A0A5J4TKW7</accession>
<sequence>MSHSIQQLHALRLIQGQGSQVILNPQAGRYSATAMGPGQQIPQLVSFTPTQILQQFYTSPPIERSQKQQLCQRF</sequence>
<dbReference type="AlphaFoldDB" id="A0A5J4TKW7"/>
<evidence type="ECO:0000313" key="1">
    <source>
        <dbReference type="EMBL" id="KAA6359146.1"/>
    </source>
</evidence>